<sequence length="44" mass="5009">MTINNGNVETSWCYVIAGGNTWSCRFRLHYVYNLFGPLLLTIVA</sequence>
<dbReference type="EMBL" id="LRGB01000930">
    <property type="protein sequence ID" value="KZS14952.1"/>
    <property type="molecule type" value="Genomic_DNA"/>
</dbReference>
<keyword evidence="2" id="KW-1185">Reference proteome</keyword>
<protein>
    <submittedName>
        <fullName evidence="1">Uncharacterized protein</fullName>
    </submittedName>
</protein>
<comment type="caution">
    <text evidence="1">The sequence shown here is derived from an EMBL/GenBank/DDBJ whole genome shotgun (WGS) entry which is preliminary data.</text>
</comment>
<accession>A0A162CET1</accession>
<evidence type="ECO:0000313" key="2">
    <source>
        <dbReference type="Proteomes" id="UP000076858"/>
    </source>
</evidence>
<gene>
    <name evidence="1" type="ORF">APZ42_019483</name>
</gene>
<reference evidence="1 2" key="1">
    <citation type="submission" date="2016-03" db="EMBL/GenBank/DDBJ databases">
        <title>EvidentialGene: Evidence-directed Construction of Genes on Genomes.</title>
        <authorList>
            <person name="Gilbert D.G."/>
            <person name="Choi J.-H."/>
            <person name="Mockaitis K."/>
            <person name="Colbourne J."/>
            <person name="Pfrender M."/>
        </authorList>
    </citation>
    <scope>NUCLEOTIDE SEQUENCE [LARGE SCALE GENOMIC DNA]</scope>
    <source>
        <strain evidence="1 2">Xinb3</strain>
        <tissue evidence="1">Complete organism</tissue>
    </source>
</reference>
<organism evidence="1 2">
    <name type="scientific">Daphnia magna</name>
    <dbReference type="NCBI Taxonomy" id="35525"/>
    <lineage>
        <taxon>Eukaryota</taxon>
        <taxon>Metazoa</taxon>
        <taxon>Ecdysozoa</taxon>
        <taxon>Arthropoda</taxon>
        <taxon>Crustacea</taxon>
        <taxon>Branchiopoda</taxon>
        <taxon>Diplostraca</taxon>
        <taxon>Cladocera</taxon>
        <taxon>Anomopoda</taxon>
        <taxon>Daphniidae</taxon>
        <taxon>Daphnia</taxon>
    </lineage>
</organism>
<dbReference type="Proteomes" id="UP000076858">
    <property type="component" value="Unassembled WGS sequence"/>
</dbReference>
<proteinExistence type="predicted"/>
<dbReference type="AlphaFoldDB" id="A0A162CET1"/>
<evidence type="ECO:0000313" key="1">
    <source>
        <dbReference type="EMBL" id="KZS14952.1"/>
    </source>
</evidence>
<name>A0A162CET1_9CRUS</name>